<evidence type="ECO:0000313" key="16">
    <source>
        <dbReference type="EMBL" id="MBP2110144.1"/>
    </source>
</evidence>
<feature type="transmembrane region" description="Helical" evidence="14">
    <location>
        <begin position="317"/>
        <end position="337"/>
    </location>
</feature>
<dbReference type="Pfam" id="PF09924">
    <property type="entry name" value="LPG_synthase_C"/>
    <property type="match status" value="1"/>
</dbReference>
<dbReference type="InterPro" id="IPR016181">
    <property type="entry name" value="Acyl_CoA_acyltransferase"/>
</dbReference>
<keyword evidence="9 14" id="KW-0443">Lipid metabolism</keyword>
<comment type="catalytic activity">
    <reaction evidence="13 14">
        <text>L-lysyl-tRNA(Lys) + a 1,2-diacyl-sn-glycero-3-phospho-(1'-sn-glycerol) = a 1,2-diacyl-sn-glycero-3-phospho-1'-(3'-O-L-lysyl)-sn-glycerol + tRNA(Lys)</text>
        <dbReference type="Rhea" id="RHEA:10668"/>
        <dbReference type="Rhea" id="RHEA-COMP:9696"/>
        <dbReference type="Rhea" id="RHEA-COMP:9697"/>
        <dbReference type="ChEBI" id="CHEBI:64716"/>
        <dbReference type="ChEBI" id="CHEBI:75792"/>
        <dbReference type="ChEBI" id="CHEBI:78442"/>
        <dbReference type="ChEBI" id="CHEBI:78529"/>
        <dbReference type="EC" id="2.3.2.3"/>
    </reaction>
</comment>
<evidence type="ECO:0000256" key="9">
    <source>
        <dbReference type="ARBA" id="ARBA00023098"/>
    </source>
</evidence>
<dbReference type="InterPro" id="IPR051211">
    <property type="entry name" value="PG_lysyltransferase"/>
</dbReference>
<dbReference type="InterPro" id="IPR024320">
    <property type="entry name" value="LPG_synthase_C"/>
</dbReference>
<evidence type="ECO:0000256" key="4">
    <source>
        <dbReference type="ARBA" id="ARBA00021546"/>
    </source>
</evidence>
<gene>
    <name evidence="14" type="primary">mprF</name>
    <name evidence="16" type="ORF">J2Z70_000283</name>
</gene>
<keyword evidence="7 14" id="KW-0812">Transmembrane</keyword>
<comment type="function">
    <text evidence="14">Catalyzes the transfer of a lysyl group from L-lysyl-tRNA(Lys) to membrane-bound phosphatidylglycerol (PG), which produces lysylphosphatidylglycerol (LPG), a major component of the bacterial membrane with a positive net charge. LPG synthesis contributes to bacterial virulence as it is involved in the resistance mechanism against cationic antimicrobial peptides (CAMP) produces by the host's immune system (defensins, cathelicidins) and by the competing microorganisms.</text>
</comment>
<comment type="similarity">
    <text evidence="2 14">Belongs to the LPG synthase family.</text>
</comment>
<evidence type="ECO:0000259" key="15">
    <source>
        <dbReference type="Pfam" id="PF09924"/>
    </source>
</evidence>
<evidence type="ECO:0000256" key="8">
    <source>
        <dbReference type="ARBA" id="ARBA00022989"/>
    </source>
</evidence>
<evidence type="ECO:0000256" key="12">
    <source>
        <dbReference type="ARBA" id="ARBA00031899"/>
    </source>
</evidence>
<dbReference type="Pfam" id="PF03706">
    <property type="entry name" value="LPG_synthase_TM"/>
    <property type="match status" value="1"/>
</dbReference>
<evidence type="ECO:0000256" key="2">
    <source>
        <dbReference type="ARBA" id="ARBA00008627"/>
    </source>
</evidence>
<keyword evidence="11 14" id="KW-0046">Antibiotic resistance</keyword>
<reference evidence="16 17" key="1">
    <citation type="submission" date="2021-03" db="EMBL/GenBank/DDBJ databases">
        <title>Genomic Encyclopedia of Type Strains, Phase IV (KMG-IV): sequencing the most valuable type-strain genomes for metagenomic binning, comparative biology and taxonomic classification.</title>
        <authorList>
            <person name="Goeker M."/>
        </authorList>
    </citation>
    <scope>NUCLEOTIDE SEQUENCE [LARGE SCALE GENOMIC DNA]</scope>
    <source>
        <strain evidence="16 17">DSM 101953</strain>
    </source>
</reference>
<keyword evidence="6 14" id="KW-0808">Transferase</keyword>
<evidence type="ECO:0000256" key="7">
    <source>
        <dbReference type="ARBA" id="ARBA00022692"/>
    </source>
</evidence>
<feature type="transmembrane region" description="Helical" evidence="14">
    <location>
        <begin position="413"/>
        <end position="431"/>
    </location>
</feature>
<feature type="transmembrane region" description="Helical" evidence="14">
    <location>
        <begin position="467"/>
        <end position="484"/>
    </location>
</feature>
<feature type="transmembrane region" description="Helical" evidence="14">
    <location>
        <begin position="231"/>
        <end position="255"/>
    </location>
</feature>
<dbReference type="SUPFAM" id="SSF55729">
    <property type="entry name" value="Acyl-CoA N-acyltransferases (Nat)"/>
    <property type="match status" value="1"/>
</dbReference>
<evidence type="ECO:0000256" key="5">
    <source>
        <dbReference type="ARBA" id="ARBA00022475"/>
    </source>
</evidence>
<evidence type="ECO:0000256" key="3">
    <source>
        <dbReference type="ARBA" id="ARBA00012014"/>
    </source>
</evidence>
<dbReference type="GO" id="GO:0050071">
    <property type="term" value="F:phosphatidylglycerol lysyltransferase activity"/>
    <property type="evidence" value="ECO:0007669"/>
    <property type="project" value="UniProtKB-EC"/>
</dbReference>
<feature type="transmembrane region" description="Helical" evidence="14">
    <location>
        <begin position="540"/>
        <end position="561"/>
    </location>
</feature>
<feature type="transmembrane region" description="Helical" evidence="14">
    <location>
        <begin position="77"/>
        <end position="99"/>
    </location>
</feature>
<feature type="transmembrane region" description="Helical" evidence="14">
    <location>
        <begin position="193"/>
        <end position="211"/>
    </location>
</feature>
<evidence type="ECO:0000313" key="17">
    <source>
        <dbReference type="Proteomes" id="UP000773462"/>
    </source>
</evidence>
<keyword evidence="8 14" id="KW-1133">Transmembrane helix</keyword>
<evidence type="ECO:0000256" key="10">
    <source>
        <dbReference type="ARBA" id="ARBA00023136"/>
    </source>
</evidence>
<dbReference type="PANTHER" id="PTHR34697:SF2">
    <property type="entry name" value="PHOSPHATIDYLGLYCEROL LYSYLTRANSFERASE"/>
    <property type="match status" value="1"/>
</dbReference>
<keyword evidence="5" id="KW-1003">Cell membrane</keyword>
<keyword evidence="16" id="KW-0012">Acyltransferase</keyword>
<evidence type="ECO:0000256" key="1">
    <source>
        <dbReference type="ARBA" id="ARBA00004651"/>
    </source>
</evidence>
<dbReference type="NCBIfam" id="NF033480">
    <property type="entry name" value="bifunc_MprF"/>
    <property type="match status" value="1"/>
</dbReference>
<name>A0ABS4NJC4_9BACL</name>
<accession>A0ABS4NJC4</accession>
<dbReference type="InterPro" id="IPR022791">
    <property type="entry name" value="L-PG_synthase/AglD"/>
</dbReference>
<keyword evidence="10 14" id="KW-0472">Membrane</keyword>
<protein>
    <recommendedName>
        <fullName evidence="4 14">Phosphatidylglycerol lysyltransferase</fullName>
        <ecNumber evidence="3 14">2.3.2.3</ecNumber>
    </recommendedName>
    <alternativeName>
        <fullName evidence="12 14">Lysylphosphatidylglycerol synthase</fullName>
    </alternativeName>
</protein>
<feature type="transmembrane region" description="Helical" evidence="14">
    <location>
        <begin position="119"/>
        <end position="140"/>
    </location>
</feature>
<feature type="domain" description="Phosphatidylglycerol lysyltransferase C-terminal" evidence="15">
    <location>
        <begin position="585"/>
        <end position="874"/>
    </location>
</feature>
<evidence type="ECO:0000256" key="6">
    <source>
        <dbReference type="ARBA" id="ARBA00022679"/>
    </source>
</evidence>
<organism evidence="16 17">
    <name type="scientific">Paenibacillus silagei</name>
    <dbReference type="NCBI Taxonomy" id="1670801"/>
    <lineage>
        <taxon>Bacteria</taxon>
        <taxon>Bacillati</taxon>
        <taxon>Bacillota</taxon>
        <taxon>Bacilli</taxon>
        <taxon>Bacillales</taxon>
        <taxon>Paenibacillaceae</taxon>
        <taxon>Paenibacillus</taxon>
    </lineage>
</organism>
<evidence type="ECO:0000256" key="14">
    <source>
        <dbReference type="RuleBase" id="RU363042"/>
    </source>
</evidence>
<comment type="subcellular location">
    <subcellularLocation>
        <location evidence="1 14">Cell membrane</location>
        <topology evidence="1 14">Multi-pass membrane protein</topology>
    </subcellularLocation>
</comment>
<feature type="transmembrane region" description="Helical" evidence="14">
    <location>
        <begin position="261"/>
        <end position="280"/>
    </location>
</feature>
<dbReference type="EMBL" id="JAGGLV010000001">
    <property type="protein sequence ID" value="MBP2110144.1"/>
    <property type="molecule type" value="Genomic_DNA"/>
</dbReference>
<dbReference type="EC" id="2.3.2.3" evidence="3 14"/>
<keyword evidence="17" id="KW-1185">Reference proteome</keyword>
<evidence type="ECO:0000256" key="13">
    <source>
        <dbReference type="ARBA" id="ARBA00047540"/>
    </source>
</evidence>
<feature type="transmembrane region" description="Helical" evidence="14">
    <location>
        <begin position="36"/>
        <end position="56"/>
    </location>
</feature>
<feature type="transmembrane region" description="Helical" evidence="14">
    <location>
        <begin position="496"/>
        <end position="513"/>
    </location>
</feature>
<evidence type="ECO:0000256" key="11">
    <source>
        <dbReference type="ARBA" id="ARBA00023251"/>
    </source>
</evidence>
<proteinExistence type="inferred from homology"/>
<feature type="transmembrane region" description="Helical" evidence="14">
    <location>
        <begin position="373"/>
        <end position="393"/>
    </location>
</feature>
<sequence>MFRQQERSAVRTGEVMHTVIKNKLERFKLVRLLISIYRIKAVRALFPLLIIGLVYLEGQHELKQIHLGKIIRDLKSVPVPSIMQMLGISLLSVAVMSTYDYLIRRHFRLQIGWLRTFRYAWIANTFNNMIGFAGLAGAGLRTLLYKRSSVPASLLAPAIVFLSPLMITGLSLLGWGTITGLLPADRLLEAHRWLGFAVWGIALYLPFFVLLQRSALFAKWVNRGEGRTAWLTVVASVGASFLEWVFAGLTFWFIAGEMLGSAPFLTVFSIYVVAAIAGILSMAPGGIGAFDLIALLGLTQLGIKSDHAMAVLVIYRLFYYIIPWLLGLVLAALEFGLPGTKGAERSGDRVEAPLTVWQKIWGWPGQYTFLSDLGVWALGKLVLASGLLLLLSAATPELLYRLKVTEELLSLPVMQISHHLSVLIGFMLILLSRGISLRVRRAYVWTSLLLLGGAVFAFTKGFDYEEALFLLVVAMILWISRSRFYRVSVPFSAKSTLWWLLLTSAVALSYYGLASYTHHGFLKHLPPGIQPEWLRQHSNVAATAAGGLIFSWLLLTMVVALRPQHKADMLLADKDMARLERFLSEGWGNTLSHMLFLGDKSFYWAQEGKVLFAFARVRDKLVVLGDPLGPMNLLNNGISEFRQAADLYGLSVVFYQVTPAHLPLYHEQGYRFFKLGEEALVPLADFSISGSRNASLRNVKGRFEREGYRFEITEAQHSKELLQELRLLSEEWLAGRKEKGYSLGWFSEPYLQLAPLALLRGADGHLLAFASMAPGYDGQKTVSVDLMRHHKDTPNGTMDYLFLCLLEWAKARGYKSFNLGSAPLSNVGGRFGALREEKLARLVFERGGHWYGFSGLRRYKEKFNPVWEPRYLAYPAAVTLPLLTLDLVRLVSRHPEEGK</sequence>
<feature type="transmembrane region" description="Helical" evidence="14">
    <location>
        <begin position="152"/>
        <end position="173"/>
    </location>
</feature>
<feature type="transmembrane region" description="Helical" evidence="14">
    <location>
        <begin position="443"/>
        <end position="461"/>
    </location>
</feature>
<comment type="caution">
    <text evidence="16">The sequence shown here is derived from an EMBL/GenBank/DDBJ whole genome shotgun (WGS) entry which is preliminary data.</text>
</comment>
<dbReference type="Proteomes" id="UP000773462">
    <property type="component" value="Unassembled WGS sequence"/>
</dbReference>
<dbReference type="PANTHER" id="PTHR34697">
    <property type="entry name" value="PHOSPHATIDYLGLYCEROL LYSYLTRANSFERASE"/>
    <property type="match status" value="1"/>
</dbReference>